<evidence type="ECO:0008006" key="3">
    <source>
        <dbReference type="Google" id="ProtNLM"/>
    </source>
</evidence>
<gene>
    <name evidence="1" type="ORF">PEV8663_01037</name>
</gene>
<accession>A0A238K341</accession>
<reference evidence="1 2" key="1">
    <citation type="submission" date="2017-05" db="EMBL/GenBank/DDBJ databases">
        <authorList>
            <person name="Song R."/>
            <person name="Chenine A.L."/>
            <person name="Ruprecht R.M."/>
        </authorList>
    </citation>
    <scope>NUCLEOTIDE SEQUENCE [LARGE SCALE GENOMIC DNA]</scope>
    <source>
        <strain evidence="1 2">CECT 8663</strain>
    </source>
</reference>
<evidence type="ECO:0000313" key="2">
    <source>
        <dbReference type="Proteomes" id="UP000220836"/>
    </source>
</evidence>
<dbReference type="OrthoDB" id="7867818at2"/>
<dbReference type="RefSeq" id="WP_097803564.1">
    <property type="nucleotide sequence ID" value="NZ_FXYH01000003.1"/>
</dbReference>
<protein>
    <recommendedName>
        <fullName evidence="3">N-(5'-phosphoribosyl)anthranilate isomerase</fullName>
    </recommendedName>
</protein>
<dbReference type="AlphaFoldDB" id="A0A238K341"/>
<organism evidence="1 2">
    <name type="scientific">Pelagimonas varians</name>
    <dbReference type="NCBI Taxonomy" id="696760"/>
    <lineage>
        <taxon>Bacteria</taxon>
        <taxon>Pseudomonadati</taxon>
        <taxon>Pseudomonadota</taxon>
        <taxon>Alphaproteobacteria</taxon>
        <taxon>Rhodobacterales</taxon>
        <taxon>Roseobacteraceae</taxon>
        <taxon>Pelagimonas</taxon>
    </lineage>
</organism>
<dbReference type="Proteomes" id="UP000220836">
    <property type="component" value="Unassembled WGS sequence"/>
</dbReference>
<evidence type="ECO:0000313" key="1">
    <source>
        <dbReference type="EMBL" id="SMX37341.1"/>
    </source>
</evidence>
<keyword evidence="2" id="KW-1185">Reference proteome</keyword>
<name>A0A238K341_9RHOB</name>
<dbReference type="EMBL" id="FXYH01000003">
    <property type="protein sequence ID" value="SMX37341.1"/>
    <property type="molecule type" value="Genomic_DNA"/>
</dbReference>
<proteinExistence type="predicted"/>
<sequence>MLVKSPNHAREWIDQVFAAKSVARGGIVRRSVAWVEHEIGRGRFIQEVEARGFHLLECGGQFIVICNRRPIRNLV</sequence>